<feature type="domain" description="DUF2157" evidence="2">
    <location>
        <begin position="11"/>
        <end position="152"/>
    </location>
</feature>
<protein>
    <submittedName>
        <fullName evidence="3">DUF2157 domain-containing protein</fullName>
    </submittedName>
</protein>
<evidence type="ECO:0000313" key="3">
    <source>
        <dbReference type="EMBL" id="GAA4236291.1"/>
    </source>
</evidence>
<feature type="transmembrane region" description="Helical" evidence="1">
    <location>
        <begin position="178"/>
        <end position="195"/>
    </location>
</feature>
<evidence type="ECO:0000256" key="1">
    <source>
        <dbReference type="SAM" id="Phobius"/>
    </source>
</evidence>
<feature type="transmembrane region" description="Helical" evidence="1">
    <location>
        <begin position="230"/>
        <end position="248"/>
    </location>
</feature>
<feature type="transmembrane region" description="Helical" evidence="1">
    <location>
        <begin position="397"/>
        <end position="419"/>
    </location>
</feature>
<evidence type="ECO:0000259" key="2">
    <source>
        <dbReference type="Pfam" id="PF09925"/>
    </source>
</evidence>
<accession>A0ABP8C9V1</accession>
<feature type="transmembrane region" description="Helical" evidence="1">
    <location>
        <begin position="207"/>
        <end position="224"/>
    </location>
</feature>
<keyword evidence="1" id="KW-0472">Membrane</keyword>
<feature type="transmembrane region" description="Helical" evidence="1">
    <location>
        <begin position="323"/>
        <end position="342"/>
    </location>
</feature>
<gene>
    <name evidence="3" type="ORF">GCM10022291_20290</name>
</gene>
<feature type="transmembrane region" description="Helical" evidence="1">
    <location>
        <begin position="129"/>
        <end position="147"/>
    </location>
</feature>
<feature type="transmembrane region" description="Helical" evidence="1">
    <location>
        <begin position="374"/>
        <end position="391"/>
    </location>
</feature>
<keyword evidence="1" id="KW-1133">Transmembrane helix</keyword>
<feature type="transmembrane region" description="Helical" evidence="1">
    <location>
        <begin position="260"/>
        <end position="278"/>
    </location>
</feature>
<feature type="transmembrane region" description="Helical" evidence="1">
    <location>
        <begin position="154"/>
        <end position="172"/>
    </location>
</feature>
<feature type="transmembrane region" description="Helical" evidence="1">
    <location>
        <begin position="74"/>
        <end position="93"/>
    </location>
</feature>
<dbReference type="Proteomes" id="UP001501496">
    <property type="component" value="Unassembled WGS sequence"/>
</dbReference>
<feature type="transmembrane region" description="Helical" evidence="1">
    <location>
        <begin position="348"/>
        <end position="367"/>
    </location>
</feature>
<comment type="caution">
    <text evidence="3">The sequence shown here is derived from an EMBL/GenBank/DDBJ whole genome shotgun (WGS) entry which is preliminary data.</text>
</comment>
<dbReference type="Pfam" id="PF09925">
    <property type="entry name" value="DUF2157"/>
    <property type="match status" value="1"/>
</dbReference>
<organism evidence="3 4">
    <name type="scientific">Postechiella marina</name>
    <dbReference type="NCBI Taxonomy" id="943941"/>
    <lineage>
        <taxon>Bacteria</taxon>
        <taxon>Pseudomonadati</taxon>
        <taxon>Bacteroidota</taxon>
        <taxon>Flavobacteriia</taxon>
        <taxon>Flavobacteriales</taxon>
        <taxon>Flavobacteriaceae</taxon>
        <taxon>Postechiella</taxon>
    </lineage>
</organism>
<dbReference type="EMBL" id="BAABCA010000004">
    <property type="protein sequence ID" value="GAA4236291.1"/>
    <property type="molecule type" value="Genomic_DNA"/>
</dbReference>
<keyword evidence="4" id="KW-1185">Reference proteome</keyword>
<feature type="transmembrane region" description="Helical" evidence="1">
    <location>
        <begin position="298"/>
        <end position="316"/>
    </location>
</feature>
<reference evidence="4" key="1">
    <citation type="journal article" date="2019" name="Int. J. Syst. Evol. Microbiol.">
        <title>The Global Catalogue of Microorganisms (GCM) 10K type strain sequencing project: providing services to taxonomists for standard genome sequencing and annotation.</title>
        <authorList>
            <consortium name="The Broad Institute Genomics Platform"/>
            <consortium name="The Broad Institute Genome Sequencing Center for Infectious Disease"/>
            <person name="Wu L."/>
            <person name="Ma J."/>
        </authorList>
    </citation>
    <scope>NUCLEOTIDE SEQUENCE [LARGE SCALE GENOMIC DNA]</scope>
    <source>
        <strain evidence="4">JCM 17630</strain>
    </source>
</reference>
<keyword evidence="1" id="KW-0812">Transmembrane</keyword>
<sequence length="429" mass="48876">MKSKFQNNINELLQEQIISKEVAQNIENYYNNKPNTSTSKLFTVFSVLGSTLIGLGIILILAHNWDHFVKGIKTTLAFLPLVIAQFFVGFSILKKKSKTWKEASGVFLFFTVGSSMALVAQIYNIPGDLSSYLLTWIALCLPLIYLLNSHVLAIVSLVFTTYYACAYGYFYNTSHGTPWLYIVLLAVIIPYYIMLIKQKTSANIVSVLNWFFPLSLTIVLASFVQSNESLGYVMYVCLFGCFYNLGKLPHFNNIQLRRNGYLVLGSLGTVFMLLLSSFEWIWKDVLKDNILVNGQETYVLLVLFITSFGLLFFNYLKKGVRSLNLYQFIFIIFSGIFFTGFYGLNFPVVFINVLILLLGIMAVKIGADKYHFGVLNYGLFIIVILIVCRFFDTNMSFVIRGLLFVSVGVGFFLTNYIMLNKKKLKEVKR</sequence>
<name>A0ABP8C9V1_9FLAO</name>
<feature type="transmembrane region" description="Helical" evidence="1">
    <location>
        <begin position="41"/>
        <end position="62"/>
    </location>
</feature>
<dbReference type="RefSeq" id="WP_344788101.1">
    <property type="nucleotide sequence ID" value="NZ_BAABCA010000004.1"/>
</dbReference>
<dbReference type="InterPro" id="IPR018677">
    <property type="entry name" value="DUF2157"/>
</dbReference>
<proteinExistence type="predicted"/>
<evidence type="ECO:0000313" key="4">
    <source>
        <dbReference type="Proteomes" id="UP001501496"/>
    </source>
</evidence>
<feature type="transmembrane region" description="Helical" evidence="1">
    <location>
        <begin position="105"/>
        <end position="123"/>
    </location>
</feature>